<dbReference type="OrthoDB" id="5869015at2759"/>
<dbReference type="EMBL" id="JARK01001378">
    <property type="protein sequence ID" value="EYC14071.1"/>
    <property type="molecule type" value="Genomic_DNA"/>
</dbReference>
<organism evidence="1 2">
    <name type="scientific">Ancylostoma ceylanicum</name>
    <dbReference type="NCBI Taxonomy" id="53326"/>
    <lineage>
        <taxon>Eukaryota</taxon>
        <taxon>Metazoa</taxon>
        <taxon>Ecdysozoa</taxon>
        <taxon>Nematoda</taxon>
        <taxon>Chromadorea</taxon>
        <taxon>Rhabditida</taxon>
        <taxon>Rhabditina</taxon>
        <taxon>Rhabditomorpha</taxon>
        <taxon>Strongyloidea</taxon>
        <taxon>Ancylostomatidae</taxon>
        <taxon>Ancylostomatinae</taxon>
        <taxon>Ancylostoma</taxon>
    </lineage>
</organism>
<protein>
    <submittedName>
        <fullName evidence="1">Uncharacterized protein</fullName>
    </submittedName>
</protein>
<evidence type="ECO:0000313" key="1">
    <source>
        <dbReference type="EMBL" id="EYC14071.1"/>
    </source>
</evidence>
<evidence type="ECO:0000313" key="2">
    <source>
        <dbReference type="Proteomes" id="UP000024635"/>
    </source>
</evidence>
<gene>
    <name evidence="1" type="primary">Acey_s0042.g697</name>
    <name evidence="1" type="ORF">Y032_0042g697</name>
</gene>
<sequence length="114" mass="12950">MECGLVFLQVDVVNHHRNVFFAIVFVRFCPLAGALLSIQVRFFSALPGAHIISEALNIEPRRCARDAVSMDWIWSWKDTMFYGICTFTKGAGAAERDPVPIDKFDAPLRLKSYR</sequence>
<dbReference type="AlphaFoldDB" id="A0A016UGQ7"/>
<keyword evidence="2" id="KW-1185">Reference proteome</keyword>
<name>A0A016UGQ7_9BILA</name>
<accession>A0A016UGQ7</accession>
<reference evidence="2" key="1">
    <citation type="journal article" date="2015" name="Nat. Genet.">
        <title>The genome and transcriptome of the zoonotic hookworm Ancylostoma ceylanicum identify infection-specific gene families.</title>
        <authorList>
            <person name="Schwarz E.M."/>
            <person name="Hu Y."/>
            <person name="Antoshechkin I."/>
            <person name="Miller M.M."/>
            <person name="Sternberg P.W."/>
            <person name="Aroian R.V."/>
        </authorList>
    </citation>
    <scope>NUCLEOTIDE SEQUENCE</scope>
    <source>
        <strain evidence="2">HY135</strain>
    </source>
</reference>
<dbReference type="Proteomes" id="UP000024635">
    <property type="component" value="Unassembled WGS sequence"/>
</dbReference>
<proteinExistence type="predicted"/>
<comment type="caution">
    <text evidence="1">The sequence shown here is derived from an EMBL/GenBank/DDBJ whole genome shotgun (WGS) entry which is preliminary data.</text>
</comment>